<dbReference type="InterPro" id="IPR057091">
    <property type="entry name" value="NDC80_loop"/>
</dbReference>
<evidence type="ECO:0000313" key="3">
    <source>
        <dbReference type="EMBL" id="KAK7806017.1"/>
    </source>
</evidence>
<accession>A0AAW0HVE4</accession>
<name>A0AAW0HVE4_MYOGA</name>
<reference evidence="3 4" key="1">
    <citation type="journal article" date="2023" name="bioRxiv">
        <title>Conserved and derived expression patterns and positive selection on dental genes reveal complex evolutionary context of ever-growing rodent molars.</title>
        <authorList>
            <person name="Calamari Z.T."/>
            <person name="Song A."/>
            <person name="Cohen E."/>
            <person name="Akter M."/>
            <person name="Roy R.D."/>
            <person name="Hallikas O."/>
            <person name="Christensen M.M."/>
            <person name="Li P."/>
            <person name="Marangoni P."/>
            <person name="Jernvall J."/>
            <person name="Klein O.D."/>
        </authorList>
    </citation>
    <scope>NUCLEOTIDE SEQUENCE [LARGE SCALE GENOMIC DNA]</scope>
    <source>
        <strain evidence="3">V071</strain>
    </source>
</reference>
<dbReference type="AlphaFoldDB" id="A0AAW0HVE4"/>
<evidence type="ECO:0000256" key="1">
    <source>
        <dbReference type="SAM" id="Coils"/>
    </source>
</evidence>
<dbReference type="GO" id="GO:0031262">
    <property type="term" value="C:Ndc80 complex"/>
    <property type="evidence" value="ECO:0007669"/>
    <property type="project" value="InterPro"/>
</dbReference>
<evidence type="ECO:0000313" key="4">
    <source>
        <dbReference type="Proteomes" id="UP001488838"/>
    </source>
</evidence>
<proteinExistence type="predicted"/>
<keyword evidence="4" id="KW-1185">Reference proteome</keyword>
<gene>
    <name evidence="3" type="ORF">U0070_009389</name>
</gene>
<feature type="domain" description="Kinetochore protein NDC80 loop region" evidence="2">
    <location>
        <begin position="33"/>
        <end position="264"/>
    </location>
</feature>
<dbReference type="GO" id="GO:0051315">
    <property type="term" value="P:attachment of mitotic spindle microtubules to kinetochore"/>
    <property type="evidence" value="ECO:0007669"/>
    <property type="project" value="InterPro"/>
</dbReference>
<dbReference type="Proteomes" id="UP001488838">
    <property type="component" value="Unassembled WGS sequence"/>
</dbReference>
<organism evidence="3 4">
    <name type="scientific">Myodes glareolus</name>
    <name type="common">Bank vole</name>
    <name type="synonym">Clethrionomys glareolus</name>
    <dbReference type="NCBI Taxonomy" id="447135"/>
    <lineage>
        <taxon>Eukaryota</taxon>
        <taxon>Metazoa</taxon>
        <taxon>Chordata</taxon>
        <taxon>Craniata</taxon>
        <taxon>Vertebrata</taxon>
        <taxon>Euteleostomi</taxon>
        <taxon>Mammalia</taxon>
        <taxon>Eutheria</taxon>
        <taxon>Euarchontoglires</taxon>
        <taxon>Glires</taxon>
        <taxon>Rodentia</taxon>
        <taxon>Myomorpha</taxon>
        <taxon>Muroidea</taxon>
        <taxon>Cricetidae</taxon>
        <taxon>Arvicolinae</taxon>
        <taxon>Myodes</taxon>
    </lineage>
</organism>
<keyword evidence="1" id="KW-0175">Coiled coil</keyword>
<comment type="caution">
    <text evidence="3">The sequence shown here is derived from an EMBL/GenBank/DDBJ whole genome shotgun (WGS) entry which is preliminary data.</text>
</comment>
<dbReference type="EMBL" id="JBBHLL010000317">
    <property type="protein sequence ID" value="KAK7806017.1"/>
    <property type="molecule type" value="Genomic_DNA"/>
</dbReference>
<feature type="coiled-coil region" evidence="1">
    <location>
        <begin position="22"/>
        <end position="49"/>
    </location>
</feature>
<sequence length="298" mass="34506">MRQENARLQNIVDNQKYSVADIERINHEKNELQQTINKLTKDLETEQQLMWNEELKYARGKEAIEAQLADYHKLARKLKLIPKGAENSKGYDFEIKFNPEAGAKCLVKYRAQVYVPLKELLNESEEEISKALNKKIALEDTLEQLNTMKTESRRNVRMLKEEVQKLDDLYQQKVKEAEEQDEKCARELESLEKHKHLLESAVNEGLSEAMDELEAVQREYQLVLQSTAEERRKVGSNLQHLLEMVATHVGSLEKHLEEQIAKADGDYEGCMSEDLLENIKEIAKKYKSSAALFKTPSE</sequence>
<dbReference type="Pfam" id="PF24487">
    <property type="entry name" value="NDC80_loop"/>
    <property type="match status" value="1"/>
</dbReference>
<evidence type="ECO:0000259" key="2">
    <source>
        <dbReference type="Pfam" id="PF24487"/>
    </source>
</evidence>
<dbReference type="InterPro" id="IPR005550">
    <property type="entry name" value="Kinetochore_Ndc80"/>
</dbReference>
<dbReference type="PANTHER" id="PTHR10643">
    <property type="entry name" value="KINETOCHORE PROTEIN NDC80"/>
    <property type="match status" value="1"/>
</dbReference>
<protein>
    <recommendedName>
        <fullName evidence="2">Kinetochore protein NDC80 loop region domain-containing protein</fullName>
    </recommendedName>
</protein>
<dbReference type="PANTHER" id="PTHR10643:SF2">
    <property type="entry name" value="KINETOCHORE PROTEIN NDC80 HOMOLOG"/>
    <property type="match status" value="1"/>
</dbReference>
<feature type="coiled-coil region" evidence="1">
    <location>
        <begin position="121"/>
        <end position="226"/>
    </location>
</feature>